<proteinExistence type="inferred from homology"/>
<reference evidence="4" key="2">
    <citation type="submission" date="2021-04" db="EMBL/GenBank/DDBJ databases">
        <title>Draft genome assembly of strain Phenylobacterium sp. 20VBR1 using MiniION and Illumina platforms.</title>
        <authorList>
            <person name="Thomas F.A."/>
            <person name="Krishnan K.P."/>
            <person name="Sinha R.K."/>
        </authorList>
    </citation>
    <scope>NUCLEOTIDE SEQUENCE</scope>
    <source>
        <strain evidence="4">20VBR1</strain>
    </source>
</reference>
<dbReference type="EMBL" id="CP068570">
    <property type="protein sequence ID" value="QQZ51587.1"/>
    <property type="molecule type" value="Genomic_DNA"/>
</dbReference>
<dbReference type="AlphaFoldDB" id="A0A941CZM5"/>
<evidence type="ECO:0000256" key="2">
    <source>
        <dbReference type="ARBA" id="ARBA00007637"/>
    </source>
</evidence>
<gene>
    <name evidence="4" type="ORF">JKL49_07475</name>
    <name evidence="5" type="ORF">JKL49_11705</name>
</gene>
<evidence type="ECO:0000259" key="3">
    <source>
        <dbReference type="Pfam" id="PF01370"/>
    </source>
</evidence>
<sequence length="323" mass="36272">MKVFVTGGSGFIGSRVVDILLEKQFDVMNYDLKTPTFERHARHWRPGDVLDFPALSAAMVEFEPQMVIHLAAKAEIYEFEWSDFASIHQGTENLLKAIEQYGKLDRLLNVSTQLVIAPGYQPRSLLDFEPYTMYGEAKAYAESLLFQWRSPVHWVTVRPANVWGPNHPSFAGAIWKYIGNRAYLHPDTREPVMRSYGYVRNTAEQIVALALHDPKQDTYRQVFYAADSVMDSAIWVDAFAQGLCGKPSRRIPSPVLKAMGLVGDISAKAGKRLPMDSGRAMRMTQSYPVPLQPTFDLIGPPQVGFDQGLAESLEWLSSLKKAG</sequence>
<dbReference type="Gene3D" id="3.40.50.720">
    <property type="entry name" value="NAD(P)-binding Rossmann-like Domain"/>
    <property type="match status" value="1"/>
</dbReference>
<dbReference type="Pfam" id="PF01370">
    <property type="entry name" value="Epimerase"/>
    <property type="match status" value="1"/>
</dbReference>
<feature type="domain" description="NAD-dependent epimerase/dehydratase" evidence="3">
    <location>
        <begin position="3"/>
        <end position="217"/>
    </location>
</feature>
<dbReference type="InterPro" id="IPR036291">
    <property type="entry name" value="NAD(P)-bd_dom_sf"/>
</dbReference>
<dbReference type="CDD" id="cd08946">
    <property type="entry name" value="SDR_e"/>
    <property type="match status" value="1"/>
</dbReference>
<dbReference type="Proteomes" id="UP000622580">
    <property type="component" value="Unassembled WGS sequence"/>
</dbReference>
<dbReference type="InterPro" id="IPR001509">
    <property type="entry name" value="Epimerase_deHydtase"/>
</dbReference>
<dbReference type="RefSeq" id="WP_215339500.1">
    <property type="nucleotide sequence ID" value="NZ_JAGSGD010000001.1"/>
</dbReference>
<keyword evidence="6" id="KW-1185">Reference proteome</keyword>
<reference evidence="5" key="1">
    <citation type="submission" date="2021-01" db="EMBL/GenBank/DDBJ databases">
        <title>Genome sequence of Phenylobacterium sp. 20VBR1 isolated from a valley glaceir, Ny-Alesund, Svalbard.</title>
        <authorList>
            <person name="Thomas F.A."/>
            <person name="Krishnan K.P."/>
            <person name="Sinha R.K."/>
        </authorList>
    </citation>
    <scope>NUCLEOTIDE SEQUENCE</scope>
    <source>
        <strain evidence="5">20VBR1</strain>
    </source>
</reference>
<name>A0A941CZM5_9CAUL</name>
<accession>A0A941CZM5</accession>
<dbReference type="PANTHER" id="PTHR43000">
    <property type="entry name" value="DTDP-D-GLUCOSE 4,6-DEHYDRATASE-RELATED"/>
    <property type="match status" value="1"/>
</dbReference>
<evidence type="ECO:0000256" key="1">
    <source>
        <dbReference type="ARBA" id="ARBA00005125"/>
    </source>
</evidence>
<protein>
    <submittedName>
        <fullName evidence="4">NAD(P)-dependent oxidoreductase</fullName>
    </submittedName>
</protein>
<evidence type="ECO:0000313" key="5">
    <source>
        <dbReference type="EMBL" id="QQZ51587.1"/>
    </source>
</evidence>
<comment type="pathway">
    <text evidence="1">Bacterial outer membrane biogenesis; LPS O-antigen biosynthesis.</text>
</comment>
<comment type="similarity">
    <text evidence="2">Belongs to the NAD(P)-dependent epimerase/dehydratase family.</text>
</comment>
<dbReference type="EMBL" id="JAGSGD010000001">
    <property type="protein sequence ID" value="MBR7619227.1"/>
    <property type="molecule type" value="Genomic_DNA"/>
</dbReference>
<evidence type="ECO:0000313" key="6">
    <source>
        <dbReference type="Proteomes" id="UP000622580"/>
    </source>
</evidence>
<organism evidence="4 6">
    <name type="scientific">Phenylobacterium glaciei</name>
    <dbReference type="NCBI Taxonomy" id="2803784"/>
    <lineage>
        <taxon>Bacteria</taxon>
        <taxon>Pseudomonadati</taxon>
        <taxon>Pseudomonadota</taxon>
        <taxon>Alphaproteobacteria</taxon>
        <taxon>Caulobacterales</taxon>
        <taxon>Caulobacteraceae</taxon>
        <taxon>Phenylobacterium</taxon>
    </lineage>
</organism>
<evidence type="ECO:0000313" key="4">
    <source>
        <dbReference type="EMBL" id="MBR7619227.1"/>
    </source>
</evidence>
<dbReference type="SUPFAM" id="SSF51735">
    <property type="entry name" value="NAD(P)-binding Rossmann-fold domains"/>
    <property type="match status" value="1"/>
</dbReference>